<dbReference type="SMART" id="SM00446">
    <property type="entry name" value="LRRcap"/>
    <property type="match status" value="1"/>
</dbReference>
<evidence type="ECO:0000313" key="6">
    <source>
        <dbReference type="Proteomes" id="UP001374579"/>
    </source>
</evidence>
<dbReference type="PANTHER" id="PTHR18849">
    <property type="entry name" value="LEUCINE RICH REPEAT PROTEIN"/>
    <property type="match status" value="1"/>
</dbReference>
<dbReference type="PANTHER" id="PTHR18849:SF0">
    <property type="entry name" value="CILIA- AND FLAGELLA-ASSOCIATED PROTEIN 410-RELATED"/>
    <property type="match status" value="1"/>
</dbReference>
<dbReference type="InterPro" id="IPR032675">
    <property type="entry name" value="LRR_dom_sf"/>
</dbReference>
<dbReference type="GO" id="GO:0097733">
    <property type="term" value="C:photoreceptor cell cilium"/>
    <property type="evidence" value="ECO:0007669"/>
    <property type="project" value="UniProtKB-ARBA"/>
</dbReference>
<dbReference type="Pfam" id="PF19252">
    <property type="entry name" value="HIND"/>
    <property type="match status" value="1"/>
</dbReference>
<feature type="domain" description="U2A'/phosphoprotein 32 family A C-terminal" evidence="4">
    <location>
        <begin position="112"/>
        <end position="130"/>
    </location>
</feature>
<dbReference type="AlphaFoldDB" id="A0AAN9G389"/>
<reference evidence="5 6" key="1">
    <citation type="submission" date="2024-02" db="EMBL/GenBank/DDBJ databases">
        <title>Chromosome-scale genome assembly of the rough periwinkle Littorina saxatilis.</title>
        <authorList>
            <person name="De Jode A."/>
            <person name="Faria R."/>
            <person name="Formenti G."/>
            <person name="Sims Y."/>
            <person name="Smith T.P."/>
            <person name="Tracey A."/>
            <person name="Wood J.M.D."/>
            <person name="Zagrodzka Z.B."/>
            <person name="Johannesson K."/>
            <person name="Butlin R.K."/>
            <person name="Leder E.H."/>
        </authorList>
    </citation>
    <scope>NUCLEOTIDE SEQUENCE [LARGE SCALE GENOMIC DNA]</scope>
    <source>
        <strain evidence="5">Snail1</strain>
        <tissue evidence="5">Muscle</tissue>
    </source>
</reference>
<keyword evidence="1" id="KW-0433">Leucine-rich repeat</keyword>
<proteinExistence type="predicted"/>
<dbReference type="InterPro" id="IPR045347">
    <property type="entry name" value="HIND"/>
</dbReference>
<dbReference type="EMBL" id="JBAMIC010000021">
    <property type="protein sequence ID" value="KAK7093167.1"/>
    <property type="molecule type" value="Genomic_DNA"/>
</dbReference>
<sequence>MAMSETERNPHRLTEALVLARTRASDLESVRKLNCWASQIQDASIVRKMPNLEVCSLSVNNLSSLEDFSHCTNLQELYIRKNRVGSLTDVVYLKELEKLRVLWLADNPCSQGDNYRMTVLRTLPNLQKLDNVVVTEEEINKALEDGDDLTSDDANSNNANGKPTSNHCSTSLDPLSDNEYKEEEEDSGVEASANHLQPERSKGGPSFGISVSDLHKNRLQQQQDSVKLSWEETNQIRAQLGLKPLPMSKVTTNKSVTTGATKARNANVLQSVLLLIRELDKDSLEVIHNSVQRRLEDL</sequence>
<dbReference type="PROSITE" id="PS51450">
    <property type="entry name" value="LRR"/>
    <property type="match status" value="1"/>
</dbReference>
<dbReference type="GO" id="GO:0046540">
    <property type="term" value="C:U4/U6 x U5 tri-snRNP complex"/>
    <property type="evidence" value="ECO:0007669"/>
    <property type="project" value="InterPro"/>
</dbReference>
<gene>
    <name evidence="5" type="ORF">V1264_008809</name>
</gene>
<comment type="caution">
    <text evidence="5">The sequence shown here is derived from an EMBL/GenBank/DDBJ whole genome shotgun (WGS) entry which is preliminary data.</text>
</comment>
<dbReference type="Gene3D" id="3.80.10.10">
    <property type="entry name" value="Ribonuclease Inhibitor"/>
    <property type="match status" value="1"/>
</dbReference>
<dbReference type="InterPro" id="IPR003603">
    <property type="entry name" value="U2A'_phosphoprotein32A_C"/>
</dbReference>
<feature type="compositionally biased region" description="Polar residues" evidence="3">
    <location>
        <begin position="152"/>
        <end position="173"/>
    </location>
</feature>
<name>A0AAN9G389_9CAEN</name>
<feature type="region of interest" description="Disordered" evidence="3">
    <location>
        <begin position="143"/>
        <end position="211"/>
    </location>
</feature>
<evidence type="ECO:0000256" key="2">
    <source>
        <dbReference type="ARBA" id="ARBA00022737"/>
    </source>
</evidence>
<keyword evidence="6" id="KW-1185">Reference proteome</keyword>
<protein>
    <recommendedName>
        <fullName evidence="4">U2A'/phosphoprotein 32 family A C-terminal domain-containing protein</fullName>
    </recommendedName>
</protein>
<evidence type="ECO:0000256" key="3">
    <source>
        <dbReference type="SAM" id="MobiDB-lite"/>
    </source>
</evidence>
<dbReference type="GO" id="GO:0036064">
    <property type="term" value="C:ciliary basal body"/>
    <property type="evidence" value="ECO:0007669"/>
    <property type="project" value="UniProtKB-ARBA"/>
</dbReference>
<accession>A0AAN9G389</accession>
<dbReference type="SUPFAM" id="SSF52058">
    <property type="entry name" value="L domain-like"/>
    <property type="match status" value="1"/>
</dbReference>
<organism evidence="5 6">
    <name type="scientific">Littorina saxatilis</name>
    <dbReference type="NCBI Taxonomy" id="31220"/>
    <lineage>
        <taxon>Eukaryota</taxon>
        <taxon>Metazoa</taxon>
        <taxon>Spiralia</taxon>
        <taxon>Lophotrochozoa</taxon>
        <taxon>Mollusca</taxon>
        <taxon>Gastropoda</taxon>
        <taxon>Caenogastropoda</taxon>
        <taxon>Littorinimorpha</taxon>
        <taxon>Littorinoidea</taxon>
        <taxon>Littorinidae</taxon>
        <taxon>Littorina</taxon>
    </lineage>
</organism>
<keyword evidence="2" id="KW-0677">Repeat</keyword>
<evidence type="ECO:0000259" key="4">
    <source>
        <dbReference type="SMART" id="SM00446"/>
    </source>
</evidence>
<dbReference type="FunFam" id="3.80.10.10:FF:000094">
    <property type="entry name" value="protein C21orf2 isoform X1"/>
    <property type="match status" value="1"/>
</dbReference>
<dbReference type="GO" id="GO:0007010">
    <property type="term" value="P:cytoskeleton organization"/>
    <property type="evidence" value="ECO:0007669"/>
    <property type="project" value="TreeGrafter"/>
</dbReference>
<dbReference type="InterPro" id="IPR001611">
    <property type="entry name" value="Leu-rich_rpt"/>
</dbReference>
<evidence type="ECO:0000256" key="1">
    <source>
        <dbReference type="ARBA" id="ARBA00022614"/>
    </source>
</evidence>
<dbReference type="Proteomes" id="UP001374579">
    <property type="component" value="Unassembled WGS sequence"/>
</dbReference>
<evidence type="ECO:0000313" key="5">
    <source>
        <dbReference type="EMBL" id="KAK7093167.1"/>
    </source>
</evidence>
<dbReference type="GO" id="GO:0000398">
    <property type="term" value="P:mRNA splicing, via spliceosome"/>
    <property type="evidence" value="ECO:0007669"/>
    <property type="project" value="InterPro"/>
</dbReference>